<reference evidence="1 2" key="1">
    <citation type="journal article" date="2022" name="New Phytol.">
        <title>Ecological generalism drives hyperdiversity of secondary metabolite gene clusters in xylarialean endophytes.</title>
        <authorList>
            <person name="Franco M.E.E."/>
            <person name="Wisecaver J.H."/>
            <person name="Arnold A.E."/>
            <person name="Ju Y.M."/>
            <person name="Slot J.C."/>
            <person name="Ahrendt S."/>
            <person name="Moore L.P."/>
            <person name="Eastman K.E."/>
            <person name="Scott K."/>
            <person name="Konkel Z."/>
            <person name="Mondo S.J."/>
            <person name="Kuo A."/>
            <person name="Hayes R.D."/>
            <person name="Haridas S."/>
            <person name="Andreopoulos B."/>
            <person name="Riley R."/>
            <person name="LaButti K."/>
            <person name="Pangilinan J."/>
            <person name="Lipzen A."/>
            <person name="Amirebrahimi M."/>
            <person name="Yan J."/>
            <person name="Adam C."/>
            <person name="Keymanesh K."/>
            <person name="Ng V."/>
            <person name="Louie K."/>
            <person name="Northen T."/>
            <person name="Drula E."/>
            <person name="Henrissat B."/>
            <person name="Hsieh H.M."/>
            <person name="Youens-Clark K."/>
            <person name="Lutzoni F."/>
            <person name="Miadlikowska J."/>
            <person name="Eastwood D.C."/>
            <person name="Hamelin R.C."/>
            <person name="Grigoriev I.V."/>
            <person name="U'Ren J.M."/>
        </authorList>
    </citation>
    <scope>NUCLEOTIDE SEQUENCE [LARGE SCALE GENOMIC DNA]</scope>
    <source>
        <strain evidence="1 2">CBS 119005</strain>
    </source>
</reference>
<dbReference type="EMBL" id="MU393482">
    <property type="protein sequence ID" value="KAI4864704.1"/>
    <property type="molecule type" value="Genomic_DNA"/>
</dbReference>
<dbReference type="Proteomes" id="UP001497700">
    <property type="component" value="Unassembled WGS sequence"/>
</dbReference>
<gene>
    <name evidence="1" type="ORF">F4820DRAFT_326493</name>
</gene>
<accession>A0ACB9Z090</accession>
<keyword evidence="2" id="KW-1185">Reference proteome</keyword>
<evidence type="ECO:0000313" key="2">
    <source>
        <dbReference type="Proteomes" id="UP001497700"/>
    </source>
</evidence>
<organism evidence="1 2">
    <name type="scientific">Hypoxylon rubiginosum</name>
    <dbReference type="NCBI Taxonomy" id="110542"/>
    <lineage>
        <taxon>Eukaryota</taxon>
        <taxon>Fungi</taxon>
        <taxon>Dikarya</taxon>
        <taxon>Ascomycota</taxon>
        <taxon>Pezizomycotina</taxon>
        <taxon>Sordariomycetes</taxon>
        <taxon>Xylariomycetidae</taxon>
        <taxon>Xylariales</taxon>
        <taxon>Hypoxylaceae</taxon>
        <taxon>Hypoxylon</taxon>
    </lineage>
</organism>
<sequence>MVRTSAAMASLLATSALASMEPVLGGMFQPRGDTLETRLDSAGSDSLQRRQTTTTDATNMTLWNTDTSAACLSALSSLSAASNPSGTAVCYNLFSLDTTNGSFMADLRLFQVSVPFGDFQGIPPADISVGLEYNGASVSPVSTGVQARDITKRQSSAPTQLQAYMFVGQIDQAKMAQPMTMGVLEALVMPTVTLTGKNLAGQQVSTNVSSNEAAFVNGIFSTEVVMSDFSIASLAVDTITAQMHNGTVAFVLPGVNILIFPVGLVLTSIWLVIGVGFYAFGTYERYSYRDTYRSRKARVDGNKPTYNARI</sequence>
<protein>
    <submittedName>
        <fullName evidence="1">Uncharacterized protein</fullName>
    </submittedName>
</protein>
<name>A0ACB9Z090_9PEZI</name>
<comment type="caution">
    <text evidence="1">The sequence shown here is derived from an EMBL/GenBank/DDBJ whole genome shotgun (WGS) entry which is preliminary data.</text>
</comment>
<evidence type="ECO:0000313" key="1">
    <source>
        <dbReference type="EMBL" id="KAI4864704.1"/>
    </source>
</evidence>
<proteinExistence type="predicted"/>